<evidence type="ECO:0000313" key="1">
    <source>
        <dbReference type="EMBL" id="CAK0821073.1"/>
    </source>
</evidence>
<dbReference type="Gene3D" id="3.40.50.150">
    <property type="entry name" value="Vaccinia Virus protein VP39"/>
    <property type="match status" value="1"/>
</dbReference>
<proteinExistence type="predicted"/>
<evidence type="ECO:0000313" key="2">
    <source>
        <dbReference type="Proteomes" id="UP001189429"/>
    </source>
</evidence>
<protein>
    <recommendedName>
        <fullName evidence="3">DNA (cytosine-5-)-methyltransferase</fullName>
    </recommendedName>
</protein>
<feature type="non-terminal residue" evidence="1">
    <location>
        <position position="1"/>
    </location>
</feature>
<reference evidence="1" key="1">
    <citation type="submission" date="2023-10" db="EMBL/GenBank/DDBJ databases">
        <authorList>
            <person name="Chen Y."/>
            <person name="Shah S."/>
            <person name="Dougan E. K."/>
            <person name="Thang M."/>
            <person name="Chan C."/>
        </authorList>
    </citation>
    <scope>NUCLEOTIDE SEQUENCE [LARGE SCALE GENOMIC DNA]</scope>
</reference>
<name>A0ABN9RRZ2_9DINO</name>
<dbReference type="EMBL" id="CAUYUJ010007527">
    <property type="protein sequence ID" value="CAK0821073.1"/>
    <property type="molecule type" value="Genomic_DNA"/>
</dbReference>
<feature type="non-terminal residue" evidence="1">
    <location>
        <position position="1214"/>
    </location>
</feature>
<dbReference type="InterPro" id="IPR029063">
    <property type="entry name" value="SAM-dependent_MTases_sf"/>
</dbReference>
<dbReference type="Proteomes" id="UP001189429">
    <property type="component" value="Unassembled WGS sequence"/>
</dbReference>
<dbReference type="InterPro" id="IPR013762">
    <property type="entry name" value="Integrase-like_cat_sf"/>
</dbReference>
<organism evidence="1 2">
    <name type="scientific">Prorocentrum cordatum</name>
    <dbReference type="NCBI Taxonomy" id="2364126"/>
    <lineage>
        <taxon>Eukaryota</taxon>
        <taxon>Sar</taxon>
        <taxon>Alveolata</taxon>
        <taxon>Dinophyceae</taxon>
        <taxon>Prorocentrales</taxon>
        <taxon>Prorocentraceae</taxon>
        <taxon>Prorocentrum</taxon>
    </lineage>
</organism>
<keyword evidence="2" id="KW-1185">Reference proteome</keyword>
<evidence type="ECO:0008006" key="3">
    <source>
        <dbReference type="Google" id="ProtNLM"/>
    </source>
</evidence>
<sequence>RRLRGSSQVRRWWQMLSEVSTGPSSKRKIALAAREATRGAPGAIGRFVRKTCAPADSAASFARLREVIPLPVPGAPLFEKHRAARCRGRQFAERELEGAVFQGQAGALGVVGRACAYFARGAASTFELPDWNEVIAAKNISYASVEALDIADPQVGAWLAGPALALLPRAERPQDVPRAAIQVEPRQEWYQIGAKLVELGRATPIAEDRVFKVGGRKVLAGPFGAAKGGAPSPGQARARRLSVNMVPANSFQCIMREPSRFQRAHLALRVIPMGWISAVTVFQHCHRRLGCGARPLAAGLEWREDQPLPFKSKVLEQQCVQYCNGDWGHGEVASSCYWGRGPPTAYHRSGTNVAPDKAKHRALVLERMCAGLDGAFGRVGVTTEELHLLVGFILWAMGQSALSPQAMLNVLGRCVRAAEFRRPFMGFLNSVWAAGSWARPRPALLGICDELPGFAFALPLAFTALRARIDACVSATGASEHAGGICYAIGLSEQGVACAKGEASAAALRPGAISAPVQGVDPAARRLARRRWAGVVEPGNIEAVGAKRFSEMRFREGPRSRLFYRVPELIEAAEAAFPKRTMWLVENVFSMSLESRAEFSRVLGVAPIFLGARFLARVRRPRLCWRSWPVVSFLASDAAVGASEGAAARFKVALAVKLERAPPAAAQRRVADGYRYQVNNYEDGSLVRDAQRERGRLRAPEERGALMGFDHLYFQAAAKDNTAPSERDVTIESLIGNTFCSQVITYPLGSWLARVGVICAAMPGQSCLAVGACQSNWNVAPDFQRPGHRDPQLERGLIVEFLRVADRGGADVRLGAGAPCRARAWPRAVLRAHLRAWRIANGFRWQRAAHMSALELEAVVAGARWRCRAVEGRRCRCPRILDAYAIAAVNTKGRSSARALQPALRRLNSLLLATAGCPLHGYCDTGDMPVDALLRRRFGSNEGEAGSSQDSGEACFSEGHAPAGVSAFIESRWLNGGSLFEVNNAVAGVAREFPPVRGHHKESWRLAKTRQRLEPDGRALPIGPLIAAACDGAFAAVGQLGAAATLAAGFDIFLRTGEMTSLAWSDVQLYPARRKAVLQLRSTTSQRQTGAREFVLVRSAVAVAPLAKAEANARQSDLCLGMEPNCFVRIFSQVRELLELQDTKLTLHSWRRGGASAVFHGRGSMGHALFRGRRAPARTARLYVQDAVAEAAQPSPSPLQRQRCELLAARLRAT</sequence>
<comment type="caution">
    <text evidence="1">The sequence shown here is derived from an EMBL/GenBank/DDBJ whole genome shotgun (WGS) entry which is preliminary data.</text>
</comment>
<accession>A0ABN9RRZ2</accession>
<gene>
    <name evidence="1" type="ORF">PCOR1329_LOCUS22497</name>
</gene>
<dbReference type="Gene3D" id="1.10.443.10">
    <property type="entry name" value="Intergrase catalytic core"/>
    <property type="match status" value="1"/>
</dbReference>